<feature type="transmembrane region" description="Helical" evidence="1">
    <location>
        <begin position="15"/>
        <end position="35"/>
    </location>
</feature>
<dbReference type="Gene3D" id="3.40.140.10">
    <property type="entry name" value="Cytidine Deaminase, domain 2"/>
    <property type="match status" value="1"/>
</dbReference>
<dbReference type="InterPro" id="IPR050242">
    <property type="entry name" value="JAMM_MPN+_peptidase_M67A"/>
</dbReference>
<keyword evidence="1" id="KW-0812">Transmembrane</keyword>
<evidence type="ECO:0000256" key="1">
    <source>
        <dbReference type="SAM" id="Phobius"/>
    </source>
</evidence>
<dbReference type="FunFam" id="3.40.140.10:FF:000138">
    <property type="entry name" value="Mov34/MPN/PAD-1 metallopeptidase, putative"/>
    <property type="match status" value="1"/>
</dbReference>
<proteinExistence type="predicted"/>
<accession>G0UTB9</accession>
<dbReference type="EMBL" id="HE575322">
    <property type="protein sequence ID" value="CCC92633.1"/>
    <property type="molecule type" value="Genomic_DNA"/>
</dbReference>
<keyword evidence="1" id="KW-0472">Membrane</keyword>
<name>G0UTB9_TRYCI</name>
<organism evidence="3">
    <name type="scientific">Trypanosoma congolense (strain IL3000)</name>
    <dbReference type="NCBI Taxonomy" id="1068625"/>
    <lineage>
        <taxon>Eukaryota</taxon>
        <taxon>Discoba</taxon>
        <taxon>Euglenozoa</taxon>
        <taxon>Kinetoplastea</taxon>
        <taxon>Metakinetoplastina</taxon>
        <taxon>Trypanosomatida</taxon>
        <taxon>Trypanosomatidae</taxon>
        <taxon>Trypanosoma</taxon>
        <taxon>Nannomonas</taxon>
    </lineage>
</organism>
<dbReference type="PROSITE" id="PS50249">
    <property type="entry name" value="MPN"/>
    <property type="match status" value="1"/>
</dbReference>
<keyword evidence="1" id="KW-1133">Transmembrane helix</keyword>
<dbReference type="PANTHER" id="PTHR10410">
    <property type="entry name" value="EUKARYOTIC TRANSLATION INITIATION FACTOR 3 -RELATED"/>
    <property type="match status" value="1"/>
</dbReference>
<dbReference type="GO" id="GO:0008237">
    <property type="term" value="F:metallopeptidase activity"/>
    <property type="evidence" value="ECO:0007669"/>
    <property type="project" value="InterPro"/>
</dbReference>
<dbReference type="SMART" id="SM00232">
    <property type="entry name" value="JAB_MPN"/>
    <property type="match status" value="1"/>
</dbReference>
<dbReference type="AlphaFoldDB" id="G0UTB9"/>
<evidence type="ECO:0000313" key="3">
    <source>
        <dbReference type="EMBL" id="CCC92633.1"/>
    </source>
</evidence>
<gene>
    <name evidence="3" type="ORF">TCIL3000_9_270</name>
</gene>
<dbReference type="InterPro" id="IPR000555">
    <property type="entry name" value="JAMM/MPN+_dom"/>
</dbReference>
<protein>
    <submittedName>
        <fullName evidence="3">Putative Mov34/MPN/PAD-1 metallopeptidase</fullName>
    </submittedName>
</protein>
<dbReference type="InterPro" id="IPR037518">
    <property type="entry name" value="MPN"/>
</dbReference>
<dbReference type="VEuPathDB" id="TriTrypDB:TcIL3000_9_270"/>
<evidence type="ECO:0000259" key="2">
    <source>
        <dbReference type="PROSITE" id="PS50249"/>
    </source>
</evidence>
<feature type="domain" description="MPN" evidence="2">
    <location>
        <begin position="118"/>
        <end position="281"/>
    </location>
</feature>
<reference evidence="3" key="1">
    <citation type="journal article" date="2012" name="Proc. Natl. Acad. Sci. U.S.A.">
        <title>Antigenic diversity is generated by distinct evolutionary mechanisms in African trypanosome species.</title>
        <authorList>
            <person name="Jackson A.P."/>
            <person name="Berry A."/>
            <person name="Aslett M."/>
            <person name="Allison H.C."/>
            <person name="Burton P."/>
            <person name="Vavrova-Anderson J."/>
            <person name="Brown R."/>
            <person name="Browne H."/>
            <person name="Corton N."/>
            <person name="Hauser H."/>
            <person name="Gamble J."/>
            <person name="Gilderthorp R."/>
            <person name="Marcello L."/>
            <person name="McQuillan J."/>
            <person name="Otto T.D."/>
            <person name="Quail M.A."/>
            <person name="Sanders M.J."/>
            <person name="van Tonder A."/>
            <person name="Ginger M.L."/>
            <person name="Field M.C."/>
            <person name="Barry J.D."/>
            <person name="Hertz-Fowler C."/>
            <person name="Berriman M."/>
        </authorList>
    </citation>
    <scope>NUCLEOTIDE SEQUENCE</scope>
    <source>
        <strain evidence="3">IL3000</strain>
    </source>
</reference>
<sequence length="395" mass="44149">MTCTSKHVYLSVQTCYVSLSLYSFFLFLLFPFVLFKGLPHCVPLPLALRRIRCACVHISFLRSSTRVVTPPYLGTSFGDTHARTGEDSLRSLLILSLLLVPIGAVPLMDAKRAPLRKVRVADTVIQSCYVHAFSTEQEEVMGLLLGEVIVSTDCEKSAGEPNASSSVSIGPFKEANVWDSWVVQRSVRCSDRVEMAPELLSGASEEAERCTKQVGTHTRVIGWYHSHPRITPYPSHVDLRSQLSYQMMESGWVGLIFSVFYCNGSKQNATCIHCFQTGPGGTHEMVDLEIVPISKMPLKSLPPSDSTCRLLRTFRTEVEAAVEFVRKRCGGAQDAMDAARNLRDVQFYILEKLIAQPAILHMQCSVAELRKKVQELESRLQKKRPGNDVLFDVFN</sequence>
<dbReference type="Pfam" id="PF01398">
    <property type="entry name" value="JAB"/>
    <property type="match status" value="1"/>
</dbReference>
<dbReference type="SUPFAM" id="SSF102712">
    <property type="entry name" value="JAB1/MPN domain"/>
    <property type="match status" value="1"/>
</dbReference>